<evidence type="ECO:0000313" key="7">
    <source>
        <dbReference type="Proteomes" id="UP000253740"/>
    </source>
</evidence>
<evidence type="ECO:0000256" key="2">
    <source>
        <dbReference type="ARBA" id="ARBA00023125"/>
    </source>
</evidence>
<dbReference type="HOGENOM" id="CLU_899584_0_0_6"/>
<protein>
    <submittedName>
        <fullName evidence="6">Transcriptional regulator, AraC family</fullName>
    </submittedName>
</protein>
<organism evidence="6">
    <name type="scientific">Mizugakiibacter sediminis</name>
    <dbReference type="NCBI Taxonomy" id="1475481"/>
    <lineage>
        <taxon>Bacteria</taxon>
        <taxon>Pseudomonadati</taxon>
        <taxon>Pseudomonadota</taxon>
        <taxon>Gammaproteobacteria</taxon>
        <taxon>Lysobacterales</taxon>
        <taxon>Rhodanobacteraceae</taxon>
        <taxon>Mizugakiibacter</taxon>
    </lineage>
</organism>
<dbReference type="InterPro" id="IPR050204">
    <property type="entry name" value="AraC_XylS_family_regulators"/>
</dbReference>
<dbReference type="EMBL" id="DF970195">
    <property type="protein sequence ID" value="GAP66204.1"/>
    <property type="molecule type" value="Genomic_DNA"/>
</dbReference>
<dbReference type="Gene3D" id="1.10.10.60">
    <property type="entry name" value="Homeodomain-like"/>
    <property type="match status" value="2"/>
</dbReference>
<feature type="domain" description="HTH araC/xylS-type" evidence="4">
    <location>
        <begin position="193"/>
        <end position="291"/>
    </location>
</feature>
<evidence type="ECO:0000313" key="6">
    <source>
        <dbReference type="EMBL" id="GAP66204.1"/>
    </source>
</evidence>
<dbReference type="STRING" id="1475481.GCA_000953855_01536"/>
<evidence type="ECO:0000259" key="4">
    <source>
        <dbReference type="PROSITE" id="PS01124"/>
    </source>
</evidence>
<gene>
    <name evidence="5" type="ORF">MBSD_2319</name>
    <name evidence="6" type="ORF">MBSD_n1507</name>
</gene>
<keyword evidence="2" id="KW-0238">DNA-binding</keyword>
<dbReference type="PANTHER" id="PTHR46796:SF7">
    <property type="entry name" value="ARAC FAMILY TRANSCRIPTIONAL REGULATOR"/>
    <property type="match status" value="1"/>
</dbReference>
<dbReference type="InterPro" id="IPR009057">
    <property type="entry name" value="Homeodomain-like_sf"/>
</dbReference>
<evidence type="ECO:0000256" key="3">
    <source>
        <dbReference type="ARBA" id="ARBA00023163"/>
    </source>
</evidence>
<dbReference type="GO" id="GO:0043565">
    <property type="term" value="F:sequence-specific DNA binding"/>
    <property type="evidence" value="ECO:0007669"/>
    <property type="project" value="InterPro"/>
</dbReference>
<dbReference type="SUPFAM" id="SSF46689">
    <property type="entry name" value="Homeodomain-like"/>
    <property type="match status" value="2"/>
</dbReference>
<keyword evidence="3" id="KW-0804">Transcription</keyword>
<dbReference type="Proteomes" id="UP000253740">
    <property type="component" value="Unassembled WGS sequence"/>
</dbReference>
<dbReference type="PROSITE" id="PS01124">
    <property type="entry name" value="HTH_ARAC_FAMILY_2"/>
    <property type="match status" value="1"/>
</dbReference>
<evidence type="ECO:0000256" key="1">
    <source>
        <dbReference type="ARBA" id="ARBA00023015"/>
    </source>
</evidence>
<reference evidence="6" key="2">
    <citation type="submission" date="2015-08" db="EMBL/GenBank/DDBJ databases">
        <title>Complete DNA Sequence of Pseudomonas syringae pv. actinidiae, the Causal Agent of Kiwifruit Canker Disease.</title>
        <authorList>
            <person name="Rikkerink E.H.A."/>
            <person name="Fineran P.C."/>
        </authorList>
    </citation>
    <scope>NUCLEOTIDE SEQUENCE</scope>
    <source>
        <strain evidence="6">SkMP5</strain>
    </source>
</reference>
<evidence type="ECO:0000313" key="5">
    <source>
        <dbReference type="EMBL" id="GAN45764.1"/>
    </source>
</evidence>
<accession>A0A0K8QMV8</accession>
<keyword evidence="1" id="KW-0805">Transcription regulation</keyword>
<reference evidence="5" key="1">
    <citation type="submission" date="2015-03" db="EMBL/GenBank/DDBJ databases">
        <title>Draft genome sequence of Mizugakiibacter sediminis skMP5.</title>
        <authorList>
            <person name="Watanabe T."/>
            <person name="Kojima H."/>
            <person name="Fukui M."/>
        </authorList>
    </citation>
    <scope>NUCLEOTIDE SEQUENCE</scope>
    <source>
        <strain evidence="5">SkMP5</strain>
    </source>
</reference>
<dbReference type="Pfam" id="PF12833">
    <property type="entry name" value="HTH_18"/>
    <property type="match status" value="1"/>
</dbReference>
<dbReference type="PROSITE" id="PS00041">
    <property type="entry name" value="HTH_ARAC_FAMILY_1"/>
    <property type="match status" value="1"/>
</dbReference>
<dbReference type="SMART" id="SM00342">
    <property type="entry name" value="HTH_ARAC"/>
    <property type="match status" value="1"/>
</dbReference>
<proteinExistence type="predicted"/>
<sequence>MIRITILDLPRTSHLDLDRDDGAQQALQDGMLVIVLNGHAAVEFAPGITGVWIPESGALDVRLADASFPVADDHFFVSDFARRCCITAPTRGTALAMLARPAAWAQLPGMLPLHREPGPPLFPGHFAVDPQSRAELVQHVRALTQAAEPDERSRELRWIIGMLREEQAHLDSLVNLCPGRTLARRRQVFLRLQRIRHAIASDPATDTSLPRLAALANYSVSQFIAVFRRVFGETPHAYVLRCRVERARNLMAGTTLGIGEISFALGFQARSSFTRAFKMRTGHAPSALRACAKLQD</sequence>
<dbReference type="InterPro" id="IPR018062">
    <property type="entry name" value="HTH_AraC-typ_CS"/>
</dbReference>
<name>A0A0K8QMV8_9GAMM</name>
<dbReference type="InterPro" id="IPR018060">
    <property type="entry name" value="HTH_AraC"/>
</dbReference>
<dbReference type="EMBL" id="DF952385">
    <property type="protein sequence ID" value="GAN45764.1"/>
    <property type="molecule type" value="Genomic_DNA"/>
</dbReference>
<dbReference type="AlphaFoldDB" id="A0A0K8QMV8"/>
<dbReference type="GO" id="GO:0003700">
    <property type="term" value="F:DNA-binding transcription factor activity"/>
    <property type="evidence" value="ECO:0007669"/>
    <property type="project" value="InterPro"/>
</dbReference>
<dbReference type="PANTHER" id="PTHR46796">
    <property type="entry name" value="HTH-TYPE TRANSCRIPTIONAL ACTIVATOR RHAS-RELATED"/>
    <property type="match status" value="1"/>
</dbReference>
<keyword evidence="7" id="KW-1185">Reference proteome</keyword>